<dbReference type="KEGG" id="ptrh:RsTaC01_0124"/>
<reference evidence="1" key="1">
    <citation type="journal article" date="2023" name="ISME J.">
        <title>Emergence of putative energy parasites within Clostridia revealed by genome analysis of a novel endosymbiotic clade.</title>
        <authorList>
            <person name="Takahashi K."/>
            <person name="Kuwahara H."/>
            <person name="Horikawa Y."/>
            <person name="Izawa K."/>
            <person name="Kato D."/>
            <person name="Inagaki T."/>
            <person name="Yuki M."/>
            <person name="Ohkuma M."/>
            <person name="Hongoh Y."/>
        </authorList>
    </citation>
    <scope>NUCLEOTIDE SEQUENCE</scope>
    <source>
        <strain evidence="1">RsTa-C01</strain>
    </source>
</reference>
<gene>
    <name evidence="1" type="ORF">RsTaC01_0124</name>
</gene>
<evidence type="ECO:0000313" key="1">
    <source>
        <dbReference type="EMBL" id="BED92413.1"/>
    </source>
</evidence>
<dbReference type="EMBL" id="AP027925">
    <property type="protein sequence ID" value="BED92413.1"/>
    <property type="molecule type" value="Genomic_DNA"/>
</dbReference>
<name>A0AA48KXH5_9FIRM</name>
<dbReference type="AlphaFoldDB" id="A0AA48KXH5"/>
<organism evidence="1">
    <name type="scientific">Candidatus Paraimprobicoccus trichonymphae</name>
    <dbReference type="NCBI Taxonomy" id="3033793"/>
    <lineage>
        <taxon>Bacteria</taxon>
        <taxon>Bacillati</taxon>
        <taxon>Bacillota</taxon>
        <taxon>Clostridia</taxon>
        <taxon>Candidatus Paraimprobicoccus</taxon>
    </lineage>
</organism>
<protein>
    <submittedName>
        <fullName evidence="1">Uncharacterized protein</fullName>
    </submittedName>
</protein>
<dbReference type="Proteomes" id="UP001335720">
    <property type="component" value="Chromosome"/>
</dbReference>
<sequence>MPGGVNSIIKRINGDLSEEIKPLKEIIKSIDGYLLNIDRVSIVRNGKVLKNYKSNISSATEVINELLAYAHTRIVKRTNPPEDLEYFEKKFKAKEITPDKIVEAMI</sequence>
<proteinExistence type="predicted"/>
<accession>A0AA48KXH5</accession>